<evidence type="ECO:0000313" key="2">
    <source>
        <dbReference type="EMBL" id="CAH2070918.1"/>
    </source>
</evidence>
<dbReference type="EMBL" id="OU466862">
    <property type="protein sequence ID" value="CAH2070918.1"/>
    <property type="molecule type" value="Genomic_DNA"/>
</dbReference>
<accession>A0AAU9SSH8</accession>
<organism evidence="2 3">
    <name type="scientific">Thlaspi arvense</name>
    <name type="common">Field penny-cress</name>
    <dbReference type="NCBI Taxonomy" id="13288"/>
    <lineage>
        <taxon>Eukaryota</taxon>
        <taxon>Viridiplantae</taxon>
        <taxon>Streptophyta</taxon>
        <taxon>Embryophyta</taxon>
        <taxon>Tracheophyta</taxon>
        <taxon>Spermatophyta</taxon>
        <taxon>Magnoliopsida</taxon>
        <taxon>eudicotyledons</taxon>
        <taxon>Gunneridae</taxon>
        <taxon>Pentapetalae</taxon>
        <taxon>rosids</taxon>
        <taxon>malvids</taxon>
        <taxon>Brassicales</taxon>
        <taxon>Brassicaceae</taxon>
        <taxon>Thlaspideae</taxon>
        <taxon>Thlaspi</taxon>
    </lineage>
</organism>
<dbReference type="PANTHER" id="PTHR34361">
    <property type="entry name" value="OS08G0157800 PROTEIN"/>
    <property type="match status" value="1"/>
</dbReference>
<dbReference type="AlphaFoldDB" id="A0AAU9SSH8"/>
<protein>
    <submittedName>
        <fullName evidence="2">Uncharacterized protein</fullName>
    </submittedName>
</protein>
<feature type="region of interest" description="Disordered" evidence="1">
    <location>
        <begin position="438"/>
        <end position="489"/>
    </location>
</feature>
<name>A0AAU9SSH8_THLAR</name>
<evidence type="ECO:0000256" key="1">
    <source>
        <dbReference type="SAM" id="MobiDB-lite"/>
    </source>
</evidence>
<keyword evidence="3" id="KW-1185">Reference proteome</keyword>
<dbReference type="PANTHER" id="PTHR34361:SF6">
    <property type="entry name" value="POX DOMAIN-CONTAINING PROTEIN"/>
    <property type="match status" value="1"/>
</dbReference>
<gene>
    <name evidence="2" type="ORF">TAV2_LOCUS20048</name>
</gene>
<feature type="region of interest" description="Disordered" evidence="1">
    <location>
        <begin position="295"/>
        <end position="330"/>
    </location>
</feature>
<proteinExistence type="predicted"/>
<evidence type="ECO:0000313" key="3">
    <source>
        <dbReference type="Proteomes" id="UP000836841"/>
    </source>
</evidence>
<feature type="compositionally biased region" description="Polar residues" evidence="1">
    <location>
        <begin position="306"/>
        <end position="326"/>
    </location>
</feature>
<feature type="compositionally biased region" description="Polar residues" evidence="1">
    <location>
        <begin position="443"/>
        <end position="481"/>
    </location>
</feature>
<dbReference type="Proteomes" id="UP000836841">
    <property type="component" value="Chromosome 6"/>
</dbReference>
<reference evidence="2 3" key="1">
    <citation type="submission" date="2022-03" db="EMBL/GenBank/DDBJ databases">
        <authorList>
            <person name="Nunn A."/>
            <person name="Chopra R."/>
            <person name="Nunn A."/>
            <person name="Contreras Garrido A."/>
        </authorList>
    </citation>
    <scope>NUCLEOTIDE SEQUENCE [LARGE SCALE GENOMIC DNA]</scope>
</reference>
<sequence>MKQCDRGLSPLAPPFAIGSSSLSFSASESDPEDSFWRDFTFDFSFLTSDDQKTGLDDDADSLSNPRRHADASTVPKAGESKLYGLAANARPVKDLGIRRSEDSDSFLKLPNFLESGLKRVDSKPRISTADSNVTMVEGRSQHFPPTALVLGVTSITPMANDSVANDDGTGNIRAEGRFRCAKDKEACVGKVLVSKDTNESKFSPLFSKMSAAQCSSGSGIDKLDLCSGNRTTVLSEKSSITSDQDDDIEVDSPCWRGTRSRIKSLSFRRSTDDLNVLYGLNPLAPQFIPSNAKKKLDKKVKESEDNASPSLKRSLSSTFPPSSGEFSATDPYEAGIEQDSNRIGILFQDADESLGLVSQDSASKTMSNQFQMPKKLDPLAPVFVPANAKLSAIVYEKPGVADHMIATEKNAHSAYAPSSSDDMLLNCVKAETNSPEVGHSFRNPYSNNVRESGNTYSFNPRLSSQVQISENTRVDSSSNRTHGSKKLNPLAPQFSVADTKPQVYGSDKHQAANHLPPMVNSSVLLSPNGYSNHKAQSSVHLEPSSIEVGTKQMGFHRHRPNILHGSSSPQMDVKKLLTTIHGLSESLTHVHGSETLDEQDLDLINCTVQNLNSYINNSVQATTGNYSSAVHSSCGFRPLPNMPKQSIRDHQIPKARSMSVNADVRRKEKYSMVSGEIGADSQFENSGFGQVVRNHHQIEEQINPQVYFYRSLWLKAKADRLNFKRLKQSESLSWRKFC</sequence>
<feature type="region of interest" description="Disordered" evidence="1">
    <location>
        <begin position="48"/>
        <end position="75"/>
    </location>
</feature>